<dbReference type="RefSeq" id="XP_008085521.1">
    <property type="nucleotide sequence ID" value="XM_008087330.1"/>
</dbReference>
<keyword evidence="6 8" id="KW-0408">Iron</keyword>
<evidence type="ECO:0000256" key="8">
    <source>
        <dbReference type="PIRSR" id="PIRSR602402-1"/>
    </source>
</evidence>
<dbReference type="Gene3D" id="1.10.630.10">
    <property type="entry name" value="Cytochrome P450"/>
    <property type="match status" value="1"/>
</dbReference>
<dbReference type="CDD" id="cd11063">
    <property type="entry name" value="CYP52"/>
    <property type="match status" value="1"/>
</dbReference>
<keyword evidence="4 8" id="KW-0479">Metal-binding</keyword>
<evidence type="ECO:0000256" key="1">
    <source>
        <dbReference type="ARBA" id="ARBA00001971"/>
    </source>
</evidence>
<dbReference type="SUPFAM" id="SSF48264">
    <property type="entry name" value="Cytochrome P450"/>
    <property type="match status" value="1"/>
</dbReference>
<dbReference type="GO" id="GO:0020037">
    <property type="term" value="F:heme binding"/>
    <property type="evidence" value="ECO:0007669"/>
    <property type="project" value="InterPro"/>
</dbReference>
<evidence type="ECO:0000256" key="5">
    <source>
        <dbReference type="ARBA" id="ARBA00023002"/>
    </source>
</evidence>
<keyword evidence="7" id="KW-0503">Monooxygenase</keyword>
<dbReference type="STRING" id="1116229.S3CNR8"/>
<evidence type="ECO:0000256" key="2">
    <source>
        <dbReference type="ARBA" id="ARBA00010617"/>
    </source>
</evidence>
<dbReference type="GO" id="GO:0016712">
    <property type="term" value="F:oxidoreductase activity, acting on paired donors, with incorporation or reduction of molecular oxygen, reduced flavin or flavoprotein as one donor, and incorporation of one atom of oxygen"/>
    <property type="evidence" value="ECO:0007669"/>
    <property type="project" value="InterPro"/>
</dbReference>
<evidence type="ECO:0000256" key="4">
    <source>
        <dbReference type="ARBA" id="ARBA00022723"/>
    </source>
</evidence>
<keyword evidence="10" id="KW-1185">Reference proteome</keyword>
<dbReference type="KEGG" id="glz:GLAREA_04953"/>
<protein>
    <submittedName>
        <fullName evidence="9">Cytochrome P450</fullName>
    </submittedName>
</protein>
<evidence type="ECO:0000256" key="3">
    <source>
        <dbReference type="ARBA" id="ARBA00022617"/>
    </source>
</evidence>
<dbReference type="Pfam" id="PF00067">
    <property type="entry name" value="p450"/>
    <property type="match status" value="1"/>
</dbReference>
<dbReference type="AlphaFoldDB" id="S3CNR8"/>
<accession>S3CNR8</accession>
<dbReference type="EMBL" id="KE145369">
    <property type="protein sequence ID" value="EPE28162.1"/>
    <property type="molecule type" value="Genomic_DNA"/>
</dbReference>
<evidence type="ECO:0000256" key="6">
    <source>
        <dbReference type="ARBA" id="ARBA00023004"/>
    </source>
</evidence>
<dbReference type="GeneID" id="19464008"/>
<organism evidence="9 10">
    <name type="scientific">Glarea lozoyensis (strain ATCC 20868 / MF5171)</name>
    <dbReference type="NCBI Taxonomy" id="1116229"/>
    <lineage>
        <taxon>Eukaryota</taxon>
        <taxon>Fungi</taxon>
        <taxon>Dikarya</taxon>
        <taxon>Ascomycota</taxon>
        <taxon>Pezizomycotina</taxon>
        <taxon>Leotiomycetes</taxon>
        <taxon>Helotiales</taxon>
        <taxon>Helotiaceae</taxon>
        <taxon>Glarea</taxon>
    </lineage>
</organism>
<dbReference type="PRINTS" id="PR01239">
    <property type="entry name" value="EP450IICYP52"/>
</dbReference>
<dbReference type="PANTHER" id="PTHR24287:SF19">
    <property type="entry name" value="CYTOCHROME P450"/>
    <property type="match status" value="1"/>
</dbReference>
<feature type="binding site" description="axial binding residue" evidence="8">
    <location>
        <position position="453"/>
    </location>
    <ligand>
        <name>heme</name>
        <dbReference type="ChEBI" id="CHEBI:30413"/>
    </ligand>
    <ligandPart>
        <name>Fe</name>
        <dbReference type="ChEBI" id="CHEBI:18248"/>
    </ligandPart>
</feature>
<name>S3CNR8_GLAL2</name>
<dbReference type="InterPro" id="IPR002974">
    <property type="entry name" value="Cyt_P450_E_CYP52_ascomycetes"/>
</dbReference>
<keyword evidence="5" id="KW-0560">Oxidoreductase</keyword>
<dbReference type="OMA" id="MFARIEN"/>
<proteinExistence type="inferred from homology"/>
<comment type="cofactor">
    <cofactor evidence="1 8">
        <name>heme</name>
        <dbReference type="ChEBI" id="CHEBI:30413"/>
    </cofactor>
</comment>
<gene>
    <name evidence="9" type="ORF">GLAREA_04953</name>
</gene>
<comment type="similarity">
    <text evidence="2">Belongs to the cytochrome P450 family.</text>
</comment>
<dbReference type="HOGENOM" id="CLU_001570_27_0_1"/>
<reference evidence="9 10" key="1">
    <citation type="journal article" date="2013" name="BMC Genomics">
        <title>Genomics-driven discovery of the pneumocandin biosynthetic gene cluster in the fungus Glarea lozoyensis.</title>
        <authorList>
            <person name="Chen L."/>
            <person name="Yue Q."/>
            <person name="Zhang X."/>
            <person name="Xiang M."/>
            <person name="Wang C."/>
            <person name="Li S."/>
            <person name="Che Y."/>
            <person name="Ortiz-Lopez F.J."/>
            <person name="Bills G.F."/>
            <person name="Liu X."/>
            <person name="An Z."/>
        </authorList>
    </citation>
    <scope>NUCLEOTIDE SEQUENCE [LARGE SCALE GENOMIC DNA]</scope>
    <source>
        <strain evidence="10">ATCC 20868 / MF5171</strain>
    </source>
</reference>
<dbReference type="GO" id="GO:0005506">
    <property type="term" value="F:iron ion binding"/>
    <property type="evidence" value="ECO:0007669"/>
    <property type="project" value="InterPro"/>
</dbReference>
<dbReference type="InterPro" id="IPR001128">
    <property type="entry name" value="Cyt_P450"/>
</dbReference>
<dbReference type="eggNOG" id="KOG0157">
    <property type="taxonomic scope" value="Eukaryota"/>
</dbReference>
<dbReference type="PRINTS" id="PR00464">
    <property type="entry name" value="EP450II"/>
</dbReference>
<sequence>MLVVIRTFALGILIFVTLFILQKWQAYSAFRNAATKLGCGRPPKYPHKDTIWGSDLVKERALAARSGRQMQLYMRHFGILGKTWEENFHRTKVINTMEGINIQHVTTTGFQHYAKISQKDFTPFLGKGIFSQEGAAWRHSRDLIKPIFTRSEISDVNSLDIHVTRFLSMIPSDGTMIDLQVPLHRLFLDISTEFLFGQSTCSLLQPGDSNESMEFVKTFNDALMGVGKRRLAGRLSPLIYYFDKDWRRAYEKVHAWVDAHVRRALAENLSESPGSSDTETGSQKRYILLHEMAKQITDPFELRFQILNVLLPARDSVSILMGNALFHLVRNPHIWSQLRTESISLGDTELTYEVLKSLQLFRYVINETLRLQGPSGKVQRVATCNTVLPSGGGLEGKAPIFVEKGTIIALNIWGLHHDEDIWGTDVMEFRPERWQERRLPWQFVPFLGGARICPAQQQILTHATYLLVRMTKMFARIENRDSCEEYIELTKMTTESRNGIKVAFFAQ</sequence>
<evidence type="ECO:0000313" key="9">
    <source>
        <dbReference type="EMBL" id="EPE28162.1"/>
    </source>
</evidence>
<dbReference type="InterPro" id="IPR047146">
    <property type="entry name" value="Cyt_P450_E_CYP52_fungi"/>
</dbReference>
<keyword evidence="3 8" id="KW-0349">Heme</keyword>
<dbReference type="InterPro" id="IPR036396">
    <property type="entry name" value="Cyt_P450_sf"/>
</dbReference>
<dbReference type="Proteomes" id="UP000016922">
    <property type="component" value="Unassembled WGS sequence"/>
</dbReference>
<dbReference type="InterPro" id="IPR002402">
    <property type="entry name" value="Cyt_P450_E_grp-II"/>
</dbReference>
<dbReference type="PANTHER" id="PTHR24287">
    <property type="entry name" value="P450, PUTATIVE (EUROFUNG)-RELATED"/>
    <property type="match status" value="1"/>
</dbReference>
<evidence type="ECO:0000256" key="7">
    <source>
        <dbReference type="ARBA" id="ARBA00023033"/>
    </source>
</evidence>
<evidence type="ECO:0000313" key="10">
    <source>
        <dbReference type="Proteomes" id="UP000016922"/>
    </source>
</evidence>
<dbReference type="OrthoDB" id="1470350at2759"/>